<proteinExistence type="predicted"/>
<gene>
    <name evidence="1" type="ORF">SAMN05216267_102797</name>
</gene>
<keyword evidence="2" id="KW-1185">Reference proteome</keyword>
<dbReference type="AlphaFoldDB" id="A0A1H8PZT3"/>
<name>A0A1H8PZT3_9ACTN</name>
<protein>
    <submittedName>
        <fullName evidence="1">Uncharacterized protein</fullName>
    </submittedName>
</protein>
<reference evidence="1 2" key="1">
    <citation type="submission" date="2016-10" db="EMBL/GenBank/DDBJ databases">
        <authorList>
            <person name="de Groot N.N."/>
        </authorList>
    </citation>
    <scope>NUCLEOTIDE SEQUENCE [LARGE SCALE GENOMIC DNA]</scope>
    <source>
        <strain evidence="1 2">CGMCC 4.2026</strain>
    </source>
</reference>
<dbReference type="STRING" id="310780.SAMN05216267_102797"/>
<dbReference type="EMBL" id="FODD01000027">
    <property type="protein sequence ID" value="SEO47258.1"/>
    <property type="molecule type" value="Genomic_DNA"/>
</dbReference>
<sequence>MLRVPSRVLGGVEDLGCLVEPGDLPGVVVVDDHRGQARRAVADDGDGLSALDAGGVLAAS</sequence>
<organism evidence="1 2">
    <name type="scientific">Actinacidiphila rubida</name>
    <dbReference type="NCBI Taxonomy" id="310780"/>
    <lineage>
        <taxon>Bacteria</taxon>
        <taxon>Bacillati</taxon>
        <taxon>Actinomycetota</taxon>
        <taxon>Actinomycetes</taxon>
        <taxon>Kitasatosporales</taxon>
        <taxon>Streptomycetaceae</taxon>
        <taxon>Actinacidiphila</taxon>
    </lineage>
</organism>
<accession>A0A1H8PZT3</accession>
<evidence type="ECO:0000313" key="2">
    <source>
        <dbReference type="Proteomes" id="UP000181951"/>
    </source>
</evidence>
<dbReference type="Proteomes" id="UP000181951">
    <property type="component" value="Unassembled WGS sequence"/>
</dbReference>
<evidence type="ECO:0000313" key="1">
    <source>
        <dbReference type="EMBL" id="SEO47258.1"/>
    </source>
</evidence>